<dbReference type="InterPro" id="IPR006379">
    <property type="entry name" value="HAD-SF_hydro_IIB"/>
</dbReference>
<dbReference type="OrthoDB" id="193379at2"/>
<dbReference type="Pfam" id="PF08282">
    <property type="entry name" value="Hydrolase_3"/>
    <property type="match status" value="1"/>
</dbReference>
<dbReference type="GO" id="GO:0050531">
    <property type="term" value="F:mannosyl-3-phosphoglycerate phosphatase activity"/>
    <property type="evidence" value="ECO:0007669"/>
    <property type="project" value="UniProtKB-EC"/>
</dbReference>
<evidence type="ECO:0000256" key="2">
    <source>
        <dbReference type="ARBA" id="ARBA00022801"/>
    </source>
</evidence>
<organism evidence="4 5">
    <name type="scientific">Flexistipes sinusarabici (strain ATCC 49648 / DSM 4947 / MAS 10)</name>
    <dbReference type="NCBI Taxonomy" id="717231"/>
    <lineage>
        <taxon>Bacteria</taxon>
        <taxon>Pseudomonadati</taxon>
        <taxon>Deferribacterota</taxon>
        <taxon>Deferribacteres</taxon>
        <taxon>Deferribacterales</taxon>
        <taxon>Flexistipitaceae</taxon>
        <taxon>Flexistipes</taxon>
    </lineage>
</organism>
<keyword evidence="3" id="KW-0460">Magnesium</keyword>
<dbReference type="GO" id="GO:0005829">
    <property type="term" value="C:cytosol"/>
    <property type="evidence" value="ECO:0007669"/>
    <property type="project" value="TreeGrafter"/>
</dbReference>
<dbReference type="PANTHER" id="PTHR10000">
    <property type="entry name" value="PHOSPHOSERINE PHOSPHATASE"/>
    <property type="match status" value="1"/>
</dbReference>
<dbReference type="InterPro" id="IPR006381">
    <property type="entry name" value="HAD-SF-IIB-MPGP"/>
</dbReference>
<dbReference type="InterPro" id="IPR023214">
    <property type="entry name" value="HAD_sf"/>
</dbReference>
<dbReference type="Proteomes" id="UP000006621">
    <property type="component" value="Chromosome"/>
</dbReference>
<dbReference type="KEGG" id="fsi:Flexsi_0662"/>
<dbReference type="SFLD" id="SFLDS00003">
    <property type="entry name" value="Haloacid_Dehalogenase"/>
    <property type="match status" value="1"/>
</dbReference>
<keyword evidence="1" id="KW-0479">Metal-binding</keyword>
<dbReference type="NCBIfam" id="TIGR01486">
    <property type="entry name" value="HAD-SF-IIB-MPGP"/>
    <property type="match status" value="1"/>
</dbReference>
<dbReference type="Gene3D" id="3.30.980.20">
    <property type="entry name" value="Putative mannosyl-3-phosphoglycerate phosphatase, domain 2"/>
    <property type="match status" value="1"/>
</dbReference>
<accession>F8E3R5</accession>
<dbReference type="SUPFAM" id="SSF56784">
    <property type="entry name" value="HAD-like"/>
    <property type="match status" value="1"/>
</dbReference>
<reference evidence="4 5" key="1">
    <citation type="journal article" date="2011" name="Stand. Genomic Sci.">
        <title>Genome sequence of the moderately thermophilic halophile Flexistipes sinusarabici strain (MAS10).</title>
        <authorList>
            <person name="Lapidus A."/>
            <person name="Chertkov O."/>
            <person name="Nolan M."/>
            <person name="Lucas S."/>
            <person name="Hammon N."/>
            <person name="Deshpande S."/>
            <person name="Cheng J.F."/>
            <person name="Tapia R."/>
            <person name="Han C."/>
            <person name="Goodwin L."/>
            <person name="Pitluck S."/>
            <person name="Liolios K."/>
            <person name="Pagani I."/>
            <person name="Ivanova N."/>
            <person name="Huntemann M."/>
            <person name="Mavromatis K."/>
            <person name="Mikhailova N."/>
            <person name="Pati A."/>
            <person name="Chen A."/>
            <person name="Palaniappan K."/>
            <person name="Land M."/>
            <person name="Hauser L."/>
            <person name="Brambilla E.M."/>
            <person name="Rohde M."/>
            <person name="Abt B."/>
            <person name="Spring S."/>
            <person name="Goker M."/>
            <person name="Bristow J."/>
            <person name="Eisen J.A."/>
            <person name="Markowitz V."/>
            <person name="Hugenholtz P."/>
            <person name="Kyrpides N.C."/>
            <person name="Klenk H.P."/>
            <person name="Woyke T."/>
        </authorList>
    </citation>
    <scope>NUCLEOTIDE SEQUENCE [LARGE SCALE GENOMIC DNA]</scope>
    <source>
        <strain evidence="5">DSM 4947 / MAS 10</strain>
    </source>
</reference>
<dbReference type="Gene3D" id="3.40.50.1000">
    <property type="entry name" value="HAD superfamily/HAD-like"/>
    <property type="match status" value="1"/>
</dbReference>
<dbReference type="HOGENOM" id="CLU_063016_0_0_0"/>
<name>F8E3R5_FLESM</name>
<dbReference type="NCBIfam" id="TIGR01484">
    <property type="entry name" value="HAD-SF-IIB"/>
    <property type="match status" value="1"/>
</dbReference>
<dbReference type="GO" id="GO:0051479">
    <property type="term" value="P:mannosylglycerate biosynthetic process"/>
    <property type="evidence" value="ECO:0007669"/>
    <property type="project" value="InterPro"/>
</dbReference>
<evidence type="ECO:0000256" key="3">
    <source>
        <dbReference type="ARBA" id="ARBA00022842"/>
    </source>
</evidence>
<dbReference type="EMBL" id="CP002858">
    <property type="protein sequence ID" value="AEI14338.1"/>
    <property type="molecule type" value="Genomic_DNA"/>
</dbReference>
<dbReference type="STRING" id="717231.Flexsi_0662"/>
<keyword evidence="5" id="KW-1185">Reference proteome</keyword>
<dbReference type="InterPro" id="IPR036412">
    <property type="entry name" value="HAD-like_sf"/>
</dbReference>
<gene>
    <name evidence="4" type="ordered locus">Flexsi_0662</name>
</gene>
<dbReference type="AlphaFoldDB" id="F8E3R5"/>
<dbReference type="EC" id="3.1.3.70" evidence="4"/>
<reference evidence="5" key="2">
    <citation type="submission" date="2011-06" db="EMBL/GenBank/DDBJ databases">
        <title>The complete genome of Flexistipes sinusarabici DSM 4947.</title>
        <authorList>
            <person name="Lucas S."/>
            <person name="Han J."/>
            <person name="Lapidus A."/>
            <person name="Bruce D."/>
            <person name="Goodwin L."/>
            <person name="Pitluck S."/>
            <person name="Peters L."/>
            <person name="Kyrpides N."/>
            <person name="Mavromatis K."/>
            <person name="Ivanova N."/>
            <person name="Mikhailova N."/>
            <person name="Chertkov O."/>
            <person name="Detter J.C."/>
            <person name="Tapia R."/>
            <person name="Han C."/>
            <person name="Land M."/>
            <person name="Hauser L."/>
            <person name="Markowitz V."/>
            <person name="Cheng J.-F."/>
            <person name="Hugenholtz P."/>
            <person name="Woyke T."/>
            <person name="Wu D."/>
            <person name="Spring S."/>
            <person name="Schroeder M."/>
            <person name="Brambilla E."/>
            <person name="Klenk H.-P."/>
            <person name="Eisen J.A."/>
        </authorList>
    </citation>
    <scope>NUCLEOTIDE SEQUENCE [LARGE SCALE GENOMIC DNA]</scope>
    <source>
        <strain evidence="5">DSM 4947 / MAS 10</strain>
    </source>
</reference>
<sequence length="268" mass="30303">MQKFIIFTDLDGTLLDHETYSFAGAEEALSLVKSKNIPLIVVTSKTSAEVLDVQERLGISYPFIVENGGAVFFPERFADFDCSGCEKQNNYFVKTVGVEREKILNFLEPLKFNLRIRSFVDFSDDELSKLMDMNIEEIQKSKKREFSEPFIFLENEDENFNLLQKKAQEDGFKILKGGRFYHLVGCLQDKGEAVKIVKDAYRLKKGGFDKSIGIGDSMNDLEMLKQVDIPVIVAKKNGTYENIQLPGLIKAGAAGPEGWNKVVLNYIL</sequence>
<evidence type="ECO:0000313" key="5">
    <source>
        <dbReference type="Proteomes" id="UP000006621"/>
    </source>
</evidence>
<evidence type="ECO:0000256" key="1">
    <source>
        <dbReference type="ARBA" id="ARBA00022723"/>
    </source>
</evidence>
<protein>
    <submittedName>
        <fullName evidence="4">Mannosyl-3-phosphoglycerate phosphatase family</fullName>
        <ecNumber evidence="4">3.1.3.70</ecNumber>
    </submittedName>
</protein>
<proteinExistence type="predicted"/>
<dbReference type="RefSeq" id="WP_013885842.1">
    <property type="nucleotide sequence ID" value="NC_015672.1"/>
</dbReference>
<keyword evidence="2 4" id="KW-0378">Hydrolase</keyword>
<dbReference type="GO" id="GO:0000287">
    <property type="term" value="F:magnesium ion binding"/>
    <property type="evidence" value="ECO:0007669"/>
    <property type="project" value="TreeGrafter"/>
</dbReference>
<dbReference type="eggNOG" id="COG3769">
    <property type="taxonomic scope" value="Bacteria"/>
</dbReference>
<dbReference type="SFLD" id="SFLDG01142">
    <property type="entry name" value="C2.B.2:_Mannosyl-3-phosphoglyc"/>
    <property type="match status" value="1"/>
</dbReference>
<dbReference type="PANTHER" id="PTHR10000:SF8">
    <property type="entry name" value="HAD SUPERFAMILY HYDROLASE-LIKE, TYPE 3"/>
    <property type="match status" value="1"/>
</dbReference>
<evidence type="ECO:0000313" key="4">
    <source>
        <dbReference type="EMBL" id="AEI14338.1"/>
    </source>
</evidence>
<dbReference type="SFLD" id="SFLDG01140">
    <property type="entry name" value="C2.B:_Phosphomannomutase_and_P"/>
    <property type="match status" value="1"/>
</dbReference>